<protein>
    <recommendedName>
        <fullName evidence="6">Probable L-tyrosine/L-aspartate decarboxylase</fullName>
        <shortName evidence="6">TDC/ADC</shortName>
        <ecNumber evidence="6">4.1.1.11</ecNumber>
        <ecNumber evidence="6">4.1.1.25</ecNumber>
    </recommendedName>
</protein>
<dbReference type="PANTHER" id="PTHR42735:SF6">
    <property type="entry name" value="SPHINGOSINE-1-PHOSPHATE LYASE 1"/>
    <property type="match status" value="1"/>
</dbReference>
<dbReference type="EMBL" id="CP002278">
    <property type="protein sequence ID" value="ADP76927.1"/>
    <property type="molecule type" value="Genomic_DNA"/>
</dbReference>
<dbReference type="UniPathway" id="UPA00080"/>
<keyword evidence="9" id="KW-1185">Reference proteome</keyword>
<dbReference type="GO" id="GO:0015937">
    <property type="term" value="P:coenzyme A biosynthetic process"/>
    <property type="evidence" value="ECO:0007669"/>
    <property type="project" value="UniProtKB-UniRule"/>
</dbReference>
<evidence type="ECO:0000256" key="1">
    <source>
        <dbReference type="ARBA" id="ARBA00001933"/>
    </source>
</evidence>
<comment type="cofactor">
    <cofactor evidence="1 6 7">
        <name>pyridoxal 5'-phosphate</name>
        <dbReference type="ChEBI" id="CHEBI:597326"/>
    </cofactor>
</comment>
<reference evidence="8 9" key="1">
    <citation type="journal article" date="2010" name="Stand. Genomic Sci.">
        <title>Complete genome sequence of Methanothermus fervidus type strain (V24S).</title>
        <authorList>
            <person name="Anderson I."/>
            <person name="Djao O.D."/>
            <person name="Misra M."/>
            <person name="Chertkov O."/>
            <person name="Nolan M."/>
            <person name="Lucas S."/>
            <person name="Lapidus A."/>
            <person name="Del Rio T.G."/>
            <person name="Tice H."/>
            <person name="Cheng J.F."/>
            <person name="Tapia R."/>
            <person name="Han C."/>
            <person name="Goodwin L."/>
            <person name="Pitluck S."/>
            <person name="Liolios K."/>
            <person name="Ivanova N."/>
            <person name="Mavromatis K."/>
            <person name="Mikhailova N."/>
            <person name="Pati A."/>
            <person name="Brambilla E."/>
            <person name="Chen A."/>
            <person name="Palaniappan K."/>
            <person name="Land M."/>
            <person name="Hauser L."/>
            <person name="Chang Y.J."/>
            <person name="Jeffries C.D."/>
            <person name="Sikorski J."/>
            <person name="Spring S."/>
            <person name="Rohde M."/>
            <person name="Eichinger K."/>
            <person name="Huber H."/>
            <person name="Wirth R."/>
            <person name="Goker M."/>
            <person name="Detter J.C."/>
            <person name="Woyke T."/>
            <person name="Bristow J."/>
            <person name="Eisen J.A."/>
            <person name="Markowitz V."/>
            <person name="Hugenholtz P."/>
            <person name="Klenk H.P."/>
            <person name="Kyrpides N.C."/>
        </authorList>
    </citation>
    <scope>NUCLEOTIDE SEQUENCE [LARGE SCALE GENOMIC DNA]</scope>
    <source>
        <strain evidence="9">ATCC 43054 / DSM 2088 / JCM 10308 / V24 S</strain>
    </source>
</reference>
<evidence type="ECO:0000256" key="2">
    <source>
        <dbReference type="ARBA" id="ARBA00022793"/>
    </source>
</evidence>
<dbReference type="EC" id="4.1.1.25" evidence="6"/>
<dbReference type="HOGENOM" id="CLU_028929_2_1_2"/>
<evidence type="ECO:0000256" key="7">
    <source>
        <dbReference type="PIRSR" id="PIRSR602129-50"/>
    </source>
</evidence>
<organism evidence="8 9">
    <name type="scientific">Methanothermus fervidus (strain ATCC 43054 / DSM 2088 / JCM 10308 / V24 S)</name>
    <dbReference type="NCBI Taxonomy" id="523846"/>
    <lineage>
        <taxon>Archaea</taxon>
        <taxon>Methanobacteriati</taxon>
        <taxon>Methanobacteriota</taxon>
        <taxon>Methanomada group</taxon>
        <taxon>Methanobacteria</taxon>
        <taxon>Methanobacteriales</taxon>
        <taxon>Methanothermaceae</taxon>
        <taxon>Methanothermus</taxon>
    </lineage>
</organism>
<dbReference type="OrthoDB" id="56891at2157"/>
<dbReference type="GO" id="GO:0004837">
    <property type="term" value="F:tyrosine decarboxylase activity"/>
    <property type="evidence" value="ECO:0007669"/>
    <property type="project" value="UniProtKB-UniRule"/>
</dbReference>
<dbReference type="GO" id="GO:0019752">
    <property type="term" value="P:carboxylic acid metabolic process"/>
    <property type="evidence" value="ECO:0007669"/>
    <property type="project" value="InterPro"/>
</dbReference>
<evidence type="ECO:0000256" key="5">
    <source>
        <dbReference type="ARBA" id="ARBA00038302"/>
    </source>
</evidence>
<comment type="similarity">
    <text evidence="6">Belongs to the group II decarboxylase family. MfnA subfamily.</text>
</comment>
<evidence type="ECO:0000256" key="4">
    <source>
        <dbReference type="ARBA" id="ARBA00023239"/>
    </source>
</evidence>
<dbReference type="Gene3D" id="3.40.640.10">
    <property type="entry name" value="Type I PLP-dependent aspartate aminotransferase-like (Major domain)"/>
    <property type="match status" value="1"/>
</dbReference>
<dbReference type="GO" id="GO:0004068">
    <property type="term" value="F:aspartate 1-decarboxylase activity"/>
    <property type="evidence" value="ECO:0007669"/>
    <property type="project" value="UniProtKB-UniRule"/>
</dbReference>
<accession>E3GX95</accession>
<dbReference type="KEGG" id="mfv:Mfer_0124"/>
<dbReference type="InterPro" id="IPR002129">
    <property type="entry name" value="PyrdxlP-dep_de-COase"/>
</dbReference>
<dbReference type="PROSITE" id="PS00392">
    <property type="entry name" value="DDC_GAD_HDC_YDC"/>
    <property type="match status" value="1"/>
</dbReference>
<gene>
    <name evidence="6" type="primary">mfnA</name>
    <name evidence="8" type="ordered locus">Mfer_0124</name>
</gene>
<comment type="function">
    <text evidence="6">Catalyzes the decarboxylation of L-tyrosine to produce tyramine for methanofuran biosynthesis. Can also catalyze the decarboxylation of L-aspartate to produce beta-alanine for coenzyme A (CoA) biosynthesis.</text>
</comment>
<evidence type="ECO:0000256" key="6">
    <source>
        <dbReference type="HAMAP-Rule" id="MF_01610"/>
    </source>
</evidence>
<comment type="similarity">
    <text evidence="5">Belongs to the group II decarboxylase family. Sphingosine-1-phosphate lyase subfamily.</text>
</comment>
<dbReference type="AlphaFoldDB" id="E3GX95"/>
<dbReference type="GO" id="GO:0030170">
    <property type="term" value="F:pyridoxal phosphate binding"/>
    <property type="evidence" value="ECO:0007669"/>
    <property type="project" value="UniProtKB-UniRule"/>
</dbReference>
<dbReference type="STRING" id="523846.Mfer_0124"/>
<dbReference type="UniPathway" id="UPA00241"/>
<feature type="modified residue" description="N6-(pyridoxal phosphate)lysine" evidence="6 7">
    <location>
        <position position="230"/>
    </location>
</feature>
<dbReference type="EC" id="4.1.1.11" evidence="6"/>
<dbReference type="InterPro" id="IPR015421">
    <property type="entry name" value="PyrdxlP-dep_Trfase_major"/>
</dbReference>
<dbReference type="InterPro" id="IPR021115">
    <property type="entry name" value="Pyridoxal-P_BS"/>
</dbReference>
<dbReference type="Pfam" id="PF00282">
    <property type="entry name" value="Pyridoxal_deC"/>
    <property type="match status" value="1"/>
</dbReference>
<dbReference type="PANTHER" id="PTHR42735">
    <property type="match status" value="1"/>
</dbReference>
<dbReference type="Gene3D" id="3.90.1150.10">
    <property type="entry name" value="Aspartate Aminotransferase, domain 1"/>
    <property type="match status" value="1"/>
</dbReference>
<dbReference type="InterPro" id="IPR020931">
    <property type="entry name" value="MfnA"/>
</dbReference>
<dbReference type="GO" id="GO:2001120">
    <property type="term" value="P:methanofuran biosynthetic process"/>
    <property type="evidence" value="ECO:0007669"/>
    <property type="project" value="UniProtKB-UniRule"/>
</dbReference>
<keyword evidence="2 6" id="KW-0210">Decarboxylase</keyword>
<name>E3GX95_METFV</name>
<evidence type="ECO:0000313" key="8">
    <source>
        <dbReference type="EMBL" id="ADP76927.1"/>
    </source>
</evidence>
<comment type="pathway">
    <text evidence="6">Cofactor biosynthesis; methanofuran biosynthesis.</text>
</comment>
<dbReference type="SUPFAM" id="SSF53383">
    <property type="entry name" value="PLP-dependent transferases"/>
    <property type="match status" value="1"/>
</dbReference>
<evidence type="ECO:0000313" key="9">
    <source>
        <dbReference type="Proteomes" id="UP000002315"/>
    </source>
</evidence>
<comment type="catalytic activity">
    <reaction evidence="6">
        <text>L-tyrosine + H(+) = tyramine + CO2</text>
        <dbReference type="Rhea" id="RHEA:14345"/>
        <dbReference type="ChEBI" id="CHEBI:15378"/>
        <dbReference type="ChEBI" id="CHEBI:16526"/>
        <dbReference type="ChEBI" id="CHEBI:58315"/>
        <dbReference type="ChEBI" id="CHEBI:327995"/>
        <dbReference type="EC" id="4.1.1.25"/>
    </reaction>
</comment>
<dbReference type="InterPro" id="IPR050477">
    <property type="entry name" value="GrpII_AminoAcid_Decarb"/>
</dbReference>
<dbReference type="Proteomes" id="UP000002315">
    <property type="component" value="Chromosome"/>
</dbReference>
<proteinExistence type="inferred from homology"/>
<keyword evidence="3 6" id="KW-0663">Pyridoxal phosphate</keyword>
<evidence type="ECO:0000256" key="3">
    <source>
        <dbReference type="ARBA" id="ARBA00022898"/>
    </source>
</evidence>
<sequence length="379" mass="42085">MMEKGLSEKQVLKELKNYKKLDCSYSSGKILGSMCTEPHPFAKKVYYEFLTTNLGDPGLFRGTSILEKETIQMLSSLLNAEKAYGNIVTGGTEANLMAMRAARNISNIEKPEIIVPASAHFSFNKASEILNLKLKIAKLDEEYKVNVESVKDKITSNTVAIVGIAGTTELGKVDPIPELSKLCEDENIYLHVDAAFGGFVIPFLKDIGYKLPDFDFKLGGVSSITIDPHKMGLVPVPAGGILFRKKEYIDVQSVYTPYLTEERQSTIVGTRTGASVAATWAMLKYMGREGYRKVVRECMETTKFLAKKISKIGLDLITKPELNIVAFDPGDTYEVAKKLENLGWLVSVSKNLDAIRIVVMPHITKDHVKKFIEDLEDVI</sequence>
<dbReference type="NCBIfam" id="TIGR03812">
    <property type="entry name" value="tyr_de_CO2_Arch"/>
    <property type="match status" value="1"/>
</dbReference>
<dbReference type="InterPro" id="IPR015422">
    <property type="entry name" value="PyrdxlP-dep_Trfase_small"/>
</dbReference>
<keyword evidence="4 6" id="KW-0456">Lyase</keyword>
<comment type="catalytic activity">
    <reaction evidence="6">
        <text>L-aspartate + H(+) = beta-alanine + CO2</text>
        <dbReference type="Rhea" id="RHEA:19497"/>
        <dbReference type="ChEBI" id="CHEBI:15378"/>
        <dbReference type="ChEBI" id="CHEBI:16526"/>
        <dbReference type="ChEBI" id="CHEBI:29991"/>
        <dbReference type="ChEBI" id="CHEBI:57966"/>
        <dbReference type="EC" id="4.1.1.11"/>
    </reaction>
</comment>
<comment type="pathway">
    <text evidence="6">Cofactor biosynthesis; coenzyme A biosynthesis.</text>
</comment>
<dbReference type="HAMAP" id="MF_01610">
    <property type="entry name" value="MfnA_decarbox"/>
    <property type="match status" value="1"/>
</dbReference>
<dbReference type="InterPro" id="IPR015424">
    <property type="entry name" value="PyrdxlP-dep_Trfase"/>
</dbReference>